<evidence type="ECO:0000256" key="1">
    <source>
        <dbReference type="SAM" id="MobiDB-lite"/>
    </source>
</evidence>
<feature type="compositionally biased region" description="Basic and acidic residues" evidence="1">
    <location>
        <begin position="67"/>
        <end position="78"/>
    </location>
</feature>
<dbReference type="EMBL" id="JACHOP010000015">
    <property type="protein sequence ID" value="MBB5758569.1"/>
    <property type="molecule type" value="Genomic_DNA"/>
</dbReference>
<sequence length="78" mass="7669">MTIKALTAAAALLAVLAMPALANDEGSANAEQQTQPTPSRGNTAGGPSHGADHARNAPAGTAPTHTDTPHGHGDGSKH</sequence>
<feature type="region of interest" description="Disordered" evidence="1">
    <location>
        <begin position="24"/>
        <end position="78"/>
    </location>
</feature>
<keyword evidence="4" id="KW-1185">Reference proteome</keyword>
<proteinExistence type="predicted"/>
<keyword evidence="2" id="KW-0732">Signal</keyword>
<evidence type="ECO:0000256" key="2">
    <source>
        <dbReference type="SAM" id="SignalP"/>
    </source>
</evidence>
<gene>
    <name evidence="3" type="ORF">HNR00_003292</name>
</gene>
<comment type="caution">
    <text evidence="3">The sequence shown here is derived from an EMBL/GenBank/DDBJ whole genome shotgun (WGS) entry which is preliminary data.</text>
</comment>
<organism evidence="3 4">
    <name type="scientific">Methylorubrum rhodinum</name>
    <dbReference type="NCBI Taxonomy" id="29428"/>
    <lineage>
        <taxon>Bacteria</taxon>
        <taxon>Pseudomonadati</taxon>
        <taxon>Pseudomonadota</taxon>
        <taxon>Alphaproteobacteria</taxon>
        <taxon>Hyphomicrobiales</taxon>
        <taxon>Methylobacteriaceae</taxon>
        <taxon>Methylorubrum</taxon>
    </lineage>
</organism>
<feature type="chain" id="PRO_5032495099" evidence="2">
    <location>
        <begin position="23"/>
        <end position="78"/>
    </location>
</feature>
<dbReference type="Proteomes" id="UP000583454">
    <property type="component" value="Unassembled WGS sequence"/>
</dbReference>
<accession>A0A840ZKN0</accession>
<evidence type="ECO:0000313" key="4">
    <source>
        <dbReference type="Proteomes" id="UP000583454"/>
    </source>
</evidence>
<protein>
    <submittedName>
        <fullName evidence="3">Uncharacterized protein YdeI (BOF family)</fullName>
    </submittedName>
</protein>
<dbReference type="RefSeq" id="WP_183571131.1">
    <property type="nucleotide sequence ID" value="NZ_JACHOP010000015.1"/>
</dbReference>
<dbReference type="AlphaFoldDB" id="A0A840ZKN0"/>
<feature type="compositionally biased region" description="Polar residues" evidence="1">
    <location>
        <begin position="29"/>
        <end position="42"/>
    </location>
</feature>
<name>A0A840ZKN0_9HYPH</name>
<evidence type="ECO:0000313" key="3">
    <source>
        <dbReference type="EMBL" id="MBB5758569.1"/>
    </source>
</evidence>
<reference evidence="3 4" key="1">
    <citation type="submission" date="2020-08" db="EMBL/GenBank/DDBJ databases">
        <title>Genomic Encyclopedia of Type Strains, Phase IV (KMG-IV): sequencing the most valuable type-strain genomes for metagenomic binning, comparative biology and taxonomic classification.</title>
        <authorList>
            <person name="Goeker M."/>
        </authorList>
    </citation>
    <scope>NUCLEOTIDE SEQUENCE [LARGE SCALE GENOMIC DNA]</scope>
    <source>
        <strain evidence="3 4">DSM 2163</strain>
    </source>
</reference>
<feature type="signal peptide" evidence="2">
    <location>
        <begin position="1"/>
        <end position="22"/>
    </location>
</feature>